<keyword evidence="2" id="KW-1185">Reference proteome</keyword>
<feature type="non-terminal residue" evidence="1">
    <location>
        <position position="1"/>
    </location>
</feature>
<evidence type="ECO:0000313" key="2">
    <source>
        <dbReference type="Proteomes" id="UP000485058"/>
    </source>
</evidence>
<organism evidence="1 2">
    <name type="scientific">Haematococcus lacustris</name>
    <name type="common">Green alga</name>
    <name type="synonym">Haematococcus pluvialis</name>
    <dbReference type="NCBI Taxonomy" id="44745"/>
    <lineage>
        <taxon>Eukaryota</taxon>
        <taxon>Viridiplantae</taxon>
        <taxon>Chlorophyta</taxon>
        <taxon>core chlorophytes</taxon>
        <taxon>Chlorophyceae</taxon>
        <taxon>CS clade</taxon>
        <taxon>Chlamydomonadales</taxon>
        <taxon>Haematococcaceae</taxon>
        <taxon>Haematococcus</taxon>
    </lineage>
</organism>
<comment type="caution">
    <text evidence="1">The sequence shown here is derived from an EMBL/GenBank/DDBJ whole genome shotgun (WGS) entry which is preliminary data.</text>
</comment>
<dbReference type="Proteomes" id="UP000485058">
    <property type="component" value="Unassembled WGS sequence"/>
</dbReference>
<sequence>MSALGNGDFLDLVSNLQSPSQLGSMARTM</sequence>
<dbReference type="AlphaFoldDB" id="A0A6A0A6X7"/>
<reference evidence="1 2" key="1">
    <citation type="submission" date="2020-02" db="EMBL/GenBank/DDBJ databases">
        <title>Draft genome sequence of Haematococcus lacustris strain NIES-144.</title>
        <authorList>
            <person name="Morimoto D."/>
            <person name="Nakagawa S."/>
            <person name="Yoshida T."/>
            <person name="Sawayama S."/>
        </authorList>
    </citation>
    <scope>NUCLEOTIDE SEQUENCE [LARGE SCALE GENOMIC DNA]</scope>
    <source>
        <strain evidence="1 2">NIES-144</strain>
    </source>
</reference>
<gene>
    <name evidence="1" type="ORF">HaLaN_26804</name>
</gene>
<name>A0A6A0A6X7_HAELA</name>
<protein>
    <submittedName>
        <fullName evidence="1">Uncharacterized protein</fullName>
    </submittedName>
</protein>
<accession>A0A6A0A6X7</accession>
<evidence type="ECO:0000313" key="1">
    <source>
        <dbReference type="EMBL" id="GFH28329.1"/>
    </source>
</evidence>
<dbReference type="EMBL" id="BLLF01003834">
    <property type="protein sequence ID" value="GFH28329.1"/>
    <property type="molecule type" value="Genomic_DNA"/>
</dbReference>
<proteinExistence type="predicted"/>